<evidence type="ECO:0000256" key="1">
    <source>
        <dbReference type="SAM" id="MobiDB-lite"/>
    </source>
</evidence>
<name>A0A151GDQ2_DRECN</name>
<evidence type="ECO:0000256" key="2">
    <source>
        <dbReference type="SAM" id="SignalP"/>
    </source>
</evidence>
<evidence type="ECO:0000313" key="3">
    <source>
        <dbReference type="EMBL" id="KYK55181.1"/>
    </source>
</evidence>
<accession>A0A151GDQ2</accession>
<dbReference type="AlphaFoldDB" id="A0A151GDQ2"/>
<feature type="chain" id="PRO_5007580498" evidence="2">
    <location>
        <begin position="24"/>
        <end position="97"/>
    </location>
</feature>
<keyword evidence="4" id="KW-1185">Reference proteome</keyword>
<dbReference type="RefSeq" id="XP_040654533.1">
    <property type="nucleotide sequence ID" value="XM_040804429.1"/>
</dbReference>
<keyword evidence="2" id="KW-0732">Signal</keyword>
<dbReference type="Proteomes" id="UP000076580">
    <property type="component" value="Chromosome 03"/>
</dbReference>
<dbReference type="GeneID" id="63719786"/>
<sequence>MATACGLCCSGGSSLFLLTPAYGARVPYGACAGGFAPLAATAVGRGAAGGAGVHRQPQTPTGASGGGSVEGVGELARADRSMFQPTAGAYTVREAGA</sequence>
<feature type="region of interest" description="Disordered" evidence="1">
    <location>
        <begin position="48"/>
        <end position="71"/>
    </location>
</feature>
<dbReference type="InParanoid" id="A0A151GDQ2"/>
<organism evidence="3 4">
    <name type="scientific">Drechmeria coniospora</name>
    <name type="common">Nematophagous fungus</name>
    <name type="synonym">Meria coniospora</name>
    <dbReference type="NCBI Taxonomy" id="98403"/>
    <lineage>
        <taxon>Eukaryota</taxon>
        <taxon>Fungi</taxon>
        <taxon>Dikarya</taxon>
        <taxon>Ascomycota</taxon>
        <taxon>Pezizomycotina</taxon>
        <taxon>Sordariomycetes</taxon>
        <taxon>Hypocreomycetidae</taxon>
        <taxon>Hypocreales</taxon>
        <taxon>Ophiocordycipitaceae</taxon>
        <taxon>Drechmeria</taxon>
    </lineage>
</organism>
<reference evidence="3 4" key="1">
    <citation type="journal article" date="2016" name="Sci. Rep.">
        <title>Insights into Adaptations to a Near-Obligate Nematode Endoparasitic Lifestyle from the Finished Genome of Drechmeria coniospora.</title>
        <authorList>
            <person name="Zhang L."/>
            <person name="Zhou Z."/>
            <person name="Guo Q."/>
            <person name="Fokkens L."/>
            <person name="Miskei M."/>
            <person name="Pocsi I."/>
            <person name="Zhang W."/>
            <person name="Chen M."/>
            <person name="Wang L."/>
            <person name="Sun Y."/>
            <person name="Donzelli B.G."/>
            <person name="Gibson D.M."/>
            <person name="Nelson D.R."/>
            <person name="Luo J.G."/>
            <person name="Rep M."/>
            <person name="Liu H."/>
            <person name="Yang S."/>
            <person name="Wang J."/>
            <person name="Krasnoff S.B."/>
            <person name="Xu Y."/>
            <person name="Molnar I."/>
            <person name="Lin M."/>
        </authorList>
    </citation>
    <scope>NUCLEOTIDE SEQUENCE [LARGE SCALE GENOMIC DNA]</scope>
    <source>
        <strain evidence="3 4">ARSEF 6962</strain>
    </source>
</reference>
<dbReference type="EMBL" id="LAYC01000003">
    <property type="protein sequence ID" value="KYK55181.1"/>
    <property type="molecule type" value="Genomic_DNA"/>
</dbReference>
<proteinExistence type="predicted"/>
<protein>
    <submittedName>
        <fullName evidence="3">Uncharacterized protein</fullName>
    </submittedName>
</protein>
<comment type="caution">
    <text evidence="3">The sequence shown here is derived from an EMBL/GenBank/DDBJ whole genome shotgun (WGS) entry which is preliminary data.</text>
</comment>
<gene>
    <name evidence="3" type="ORF">DCS_07143</name>
</gene>
<evidence type="ECO:0000313" key="4">
    <source>
        <dbReference type="Proteomes" id="UP000076580"/>
    </source>
</evidence>
<feature type="signal peptide" evidence="2">
    <location>
        <begin position="1"/>
        <end position="23"/>
    </location>
</feature>